<dbReference type="OMA" id="MDFKKKC"/>
<dbReference type="RefSeq" id="XP_024084155.1">
    <property type="nucleotide sequence ID" value="XM_024228387.1"/>
</dbReference>
<proteinExistence type="predicted"/>
<feature type="compositionally biased region" description="Polar residues" evidence="1">
    <location>
        <begin position="290"/>
        <end position="305"/>
    </location>
</feature>
<feature type="compositionally biased region" description="Gly residues" evidence="1">
    <location>
        <begin position="334"/>
        <end position="352"/>
    </location>
</feature>
<dbReference type="GO" id="GO:0005737">
    <property type="term" value="C:cytoplasm"/>
    <property type="evidence" value="ECO:0007669"/>
    <property type="project" value="TreeGrafter"/>
</dbReference>
<evidence type="ECO:0000313" key="3">
    <source>
        <dbReference type="Proteomes" id="UP000494040"/>
    </source>
</evidence>
<dbReference type="Proteomes" id="UP000494040">
    <property type="component" value="Unassembled WGS sequence"/>
</dbReference>
<reference evidence="2" key="1">
    <citation type="submission" date="2022-01" db="UniProtKB">
        <authorList>
            <consortium name="EnsemblMetazoa"/>
        </authorList>
    </citation>
    <scope>IDENTIFICATION</scope>
</reference>
<name>A0A8I6SRX3_CIMLE</name>
<feature type="compositionally biased region" description="Low complexity" evidence="1">
    <location>
        <begin position="272"/>
        <end position="281"/>
    </location>
</feature>
<dbReference type="GO" id="GO:0003723">
    <property type="term" value="F:RNA binding"/>
    <property type="evidence" value="ECO:0007669"/>
    <property type="project" value="TreeGrafter"/>
</dbReference>
<dbReference type="OrthoDB" id="10062814at2759"/>
<evidence type="ECO:0000313" key="2">
    <source>
        <dbReference type="EnsemblMetazoa" id="XP_024084155.1"/>
    </source>
</evidence>
<feature type="compositionally biased region" description="Gly residues" evidence="1">
    <location>
        <begin position="312"/>
        <end position="327"/>
    </location>
</feature>
<feature type="compositionally biased region" description="Basic and acidic residues" evidence="1">
    <location>
        <begin position="354"/>
        <end position="373"/>
    </location>
</feature>
<dbReference type="InterPro" id="IPR028816">
    <property type="entry name" value="Caprin"/>
</dbReference>
<accession>A0A8I6SRX3</accession>
<keyword evidence="3" id="KW-1185">Reference proteome</keyword>
<dbReference type="KEGG" id="clec:106672374"/>
<dbReference type="AlphaFoldDB" id="A0A8I6SRX3"/>
<feature type="region of interest" description="Disordered" evidence="1">
    <location>
        <begin position="209"/>
        <end position="233"/>
    </location>
</feature>
<protein>
    <recommendedName>
        <fullName evidence="4">Caprin</fullName>
    </recommendedName>
</protein>
<sequence length="454" mass="49812">MPTASVGRLEKQASIDAWEPLRQGITMIEHKIRNLEKRKARLDSCRDLQKSGKDLNSDQVEAISKYDAVIQHLDFARELSKQLTALANDSTKTLKKQARKEAAEKAQQDFNRTKEILIIQVFKKQHLLQFKIIILFLFYLFSFGQSRPSATQLEIRELKNLFCSINGLLLFLTEKENELDTPESGEQPSSIPTMTYTNQNYGAPMVDHHPVVQPPPAEAQQYQNQQTDEEKGWKTVTSNSIETTVIEATSSPVVQNTNAWTNNSTLVMDQTQNRQRQNSNSGGAGGEDWASQTEHWQQAQQNTNDGFIPAGGNRGRGGRGRGGGGGDRNNKGGFQKGGRGGSNQSGRGGFNREGGFRGDRSEGGYRDRGEGYNRESGGYRNDGGYFNKDQNSGGGGSYQNGYQSGARGGGARSNRSNQSTDRPGGGRGGNRGGRGSGSYRGGNPSGNYRQQQVQ</sequence>
<evidence type="ECO:0000256" key="1">
    <source>
        <dbReference type="SAM" id="MobiDB-lite"/>
    </source>
</evidence>
<dbReference type="PANTHER" id="PTHR22922:SF19">
    <property type="entry name" value="CAPRIN HOMOLOG"/>
    <property type="match status" value="1"/>
</dbReference>
<dbReference type="GeneID" id="106672374"/>
<feature type="compositionally biased region" description="Gly residues" evidence="1">
    <location>
        <begin position="423"/>
        <end position="444"/>
    </location>
</feature>
<organism evidence="2 3">
    <name type="scientific">Cimex lectularius</name>
    <name type="common">Bed bug</name>
    <name type="synonym">Acanthia lectularia</name>
    <dbReference type="NCBI Taxonomy" id="79782"/>
    <lineage>
        <taxon>Eukaryota</taxon>
        <taxon>Metazoa</taxon>
        <taxon>Ecdysozoa</taxon>
        <taxon>Arthropoda</taxon>
        <taxon>Hexapoda</taxon>
        <taxon>Insecta</taxon>
        <taxon>Pterygota</taxon>
        <taxon>Neoptera</taxon>
        <taxon>Paraneoptera</taxon>
        <taxon>Hemiptera</taxon>
        <taxon>Heteroptera</taxon>
        <taxon>Panheteroptera</taxon>
        <taxon>Cimicomorpha</taxon>
        <taxon>Cimicidae</taxon>
        <taxon>Cimex</taxon>
    </lineage>
</organism>
<dbReference type="EnsemblMetazoa" id="XM_024228387.1">
    <property type="protein sequence ID" value="XP_024084155.1"/>
    <property type="gene ID" value="LOC106672374"/>
</dbReference>
<evidence type="ECO:0008006" key="4">
    <source>
        <dbReference type="Google" id="ProtNLM"/>
    </source>
</evidence>
<dbReference type="PANTHER" id="PTHR22922">
    <property type="entry name" value="GPI-ANCHORED PROTEIN P137"/>
    <property type="match status" value="1"/>
</dbReference>
<feature type="region of interest" description="Disordered" evidence="1">
    <location>
        <begin position="272"/>
        <end position="454"/>
    </location>
</feature>